<feature type="region of interest" description="Disordered" evidence="5">
    <location>
        <begin position="323"/>
        <end position="344"/>
    </location>
</feature>
<keyword evidence="6" id="KW-1133">Transmembrane helix</keyword>
<keyword evidence="6" id="KW-0472">Membrane</keyword>
<keyword evidence="3" id="KW-0862">Zinc</keyword>
<evidence type="ECO:0000313" key="8">
    <source>
        <dbReference type="EMBL" id="GMR42395.1"/>
    </source>
</evidence>
<sequence length="344" mass="38677">MDLLEQHCTCGVCLDLFDSNSNLPRSLNCGHTFCDRCIQYLKENGDRILRCPSCKSTQYVSTSLPVNYQILGLADDLRTKRETNQRYSLRRPHKDGIKCAECSVPPRISSLRVCRSCESSPLLCPECAITNHNGHSFLSYESFLASKRASDNLAKLESSCDQFKIRSRDFPFSGCSNAIERLKLKCESLSVSPSLRLLSTENPLEAVRQSERFIEVIDRSSDLIAQKLIETQLFFDEQLHSLSDSDCTRNNLGSIAPPVPPRRKLPAQSTQSLNDRYSSGFSIATSLTCIIYIFSFFPLLSISFLFIALMYFVVLPWYSSPSPTEDLQEETLPKDGTSIISAET</sequence>
<dbReference type="Pfam" id="PF13445">
    <property type="entry name" value="zf-RING_UBOX"/>
    <property type="match status" value="1"/>
</dbReference>
<proteinExistence type="predicted"/>
<reference evidence="9" key="1">
    <citation type="submission" date="2022-10" db="EMBL/GenBank/DDBJ databases">
        <title>Genome assembly of Pristionchus species.</title>
        <authorList>
            <person name="Yoshida K."/>
            <person name="Sommer R.J."/>
        </authorList>
    </citation>
    <scope>NUCLEOTIDE SEQUENCE [LARGE SCALE GENOMIC DNA]</scope>
    <source>
        <strain evidence="9">RS5460</strain>
    </source>
</reference>
<comment type="caution">
    <text evidence="8">The sequence shown here is derived from an EMBL/GenBank/DDBJ whole genome shotgun (WGS) entry which is preliminary data.</text>
</comment>
<evidence type="ECO:0000256" key="1">
    <source>
        <dbReference type="ARBA" id="ARBA00022723"/>
    </source>
</evidence>
<dbReference type="PROSITE" id="PS00518">
    <property type="entry name" value="ZF_RING_1"/>
    <property type="match status" value="1"/>
</dbReference>
<gene>
    <name evidence="8" type="ORF">PMAYCL1PPCAC_12590</name>
</gene>
<evidence type="ECO:0000256" key="4">
    <source>
        <dbReference type="PROSITE-ProRule" id="PRU00175"/>
    </source>
</evidence>
<dbReference type="InterPro" id="IPR027370">
    <property type="entry name" value="Znf-RING_euk"/>
</dbReference>
<accession>A0AAN5CEA9</accession>
<keyword evidence="2 4" id="KW-0863">Zinc-finger</keyword>
<evidence type="ECO:0000256" key="3">
    <source>
        <dbReference type="ARBA" id="ARBA00022833"/>
    </source>
</evidence>
<dbReference type="EMBL" id="BTRK01000003">
    <property type="protein sequence ID" value="GMR42395.1"/>
    <property type="molecule type" value="Genomic_DNA"/>
</dbReference>
<dbReference type="AlphaFoldDB" id="A0AAN5CEA9"/>
<dbReference type="InterPro" id="IPR001841">
    <property type="entry name" value="Znf_RING"/>
</dbReference>
<dbReference type="Proteomes" id="UP001328107">
    <property type="component" value="Unassembled WGS sequence"/>
</dbReference>
<evidence type="ECO:0000256" key="6">
    <source>
        <dbReference type="SAM" id="Phobius"/>
    </source>
</evidence>
<dbReference type="PROSITE" id="PS50089">
    <property type="entry name" value="ZF_RING_2"/>
    <property type="match status" value="1"/>
</dbReference>
<keyword evidence="1" id="KW-0479">Metal-binding</keyword>
<dbReference type="InterPro" id="IPR017907">
    <property type="entry name" value="Znf_RING_CS"/>
</dbReference>
<keyword evidence="9" id="KW-1185">Reference proteome</keyword>
<evidence type="ECO:0000259" key="7">
    <source>
        <dbReference type="PROSITE" id="PS50089"/>
    </source>
</evidence>
<organism evidence="8 9">
    <name type="scientific">Pristionchus mayeri</name>
    <dbReference type="NCBI Taxonomy" id="1317129"/>
    <lineage>
        <taxon>Eukaryota</taxon>
        <taxon>Metazoa</taxon>
        <taxon>Ecdysozoa</taxon>
        <taxon>Nematoda</taxon>
        <taxon>Chromadorea</taxon>
        <taxon>Rhabditida</taxon>
        <taxon>Rhabditina</taxon>
        <taxon>Diplogasteromorpha</taxon>
        <taxon>Diplogasteroidea</taxon>
        <taxon>Neodiplogasteridae</taxon>
        <taxon>Pristionchus</taxon>
    </lineage>
</organism>
<feature type="transmembrane region" description="Helical" evidence="6">
    <location>
        <begin position="290"/>
        <end position="314"/>
    </location>
</feature>
<evidence type="ECO:0000313" key="9">
    <source>
        <dbReference type="Proteomes" id="UP001328107"/>
    </source>
</evidence>
<evidence type="ECO:0000256" key="2">
    <source>
        <dbReference type="ARBA" id="ARBA00022771"/>
    </source>
</evidence>
<dbReference type="PANTHER" id="PTHR47156:SF10">
    <property type="entry name" value="E3 UBIQUITIN-PROTEIN LIGASE TRIM-21-RELATED"/>
    <property type="match status" value="1"/>
</dbReference>
<dbReference type="PANTHER" id="PTHR47156">
    <property type="entry name" value="PROTEIN CBG20824"/>
    <property type="match status" value="1"/>
</dbReference>
<keyword evidence="6" id="KW-0812">Transmembrane</keyword>
<dbReference type="SUPFAM" id="SSF57850">
    <property type="entry name" value="RING/U-box"/>
    <property type="match status" value="1"/>
</dbReference>
<dbReference type="InterPro" id="IPR052667">
    <property type="entry name" value="E3_ubiquitin-ligase_RING"/>
</dbReference>
<evidence type="ECO:0000256" key="5">
    <source>
        <dbReference type="SAM" id="MobiDB-lite"/>
    </source>
</evidence>
<name>A0AAN5CEA9_9BILA</name>
<dbReference type="SMART" id="SM00184">
    <property type="entry name" value="RING"/>
    <property type="match status" value="1"/>
</dbReference>
<protein>
    <recommendedName>
        <fullName evidence="7">RING-type domain-containing protein</fullName>
    </recommendedName>
</protein>
<dbReference type="InterPro" id="IPR013083">
    <property type="entry name" value="Znf_RING/FYVE/PHD"/>
</dbReference>
<feature type="domain" description="RING-type" evidence="7">
    <location>
        <begin position="10"/>
        <end position="55"/>
    </location>
</feature>
<dbReference type="GO" id="GO:0008270">
    <property type="term" value="F:zinc ion binding"/>
    <property type="evidence" value="ECO:0007669"/>
    <property type="project" value="UniProtKB-KW"/>
</dbReference>
<dbReference type="Gene3D" id="3.30.40.10">
    <property type="entry name" value="Zinc/RING finger domain, C3HC4 (zinc finger)"/>
    <property type="match status" value="1"/>
</dbReference>